<dbReference type="OrthoDB" id="10427447at2759"/>
<dbReference type="Proteomes" id="UP000728032">
    <property type="component" value="Unassembled WGS sequence"/>
</dbReference>
<evidence type="ECO:0000256" key="1">
    <source>
        <dbReference type="SAM" id="MobiDB-lite"/>
    </source>
</evidence>
<proteinExistence type="predicted"/>
<dbReference type="EMBL" id="CAJPVJ010000962">
    <property type="protein sequence ID" value="CAG2163770.1"/>
    <property type="molecule type" value="Genomic_DNA"/>
</dbReference>
<dbReference type="EMBL" id="OC915787">
    <property type="protein sequence ID" value="CAD7641939.1"/>
    <property type="molecule type" value="Genomic_DNA"/>
</dbReference>
<feature type="compositionally biased region" description="Pro residues" evidence="1">
    <location>
        <begin position="32"/>
        <end position="51"/>
    </location>
</feature>
<dbReference type="AlphaFoldDB" id="A0A7R9LHS4"/>
<feature type="region of interest" description="Disordered" evidence="1">
    <location>
        <begin position="1"/>
        <end position="54"/>
    </location>
</feature>
<keyword evidence="3" id="KW-1185">Reference proteome</keyword>
<protein>
    <submittedName>
        <fullName evidence="2">Uncharacterized protein</fullName>
    </submittedName>
</protein>
<evidence type="ECO:0000313" key="3">
    <source>
        <dbReference type="Proteomes" id="UP000728032"/>
    </source>
</evidence>
<accession>A0A7R9LHS4</accession>
<feature type="compositionally biased region" description="Low complexity" evidence="1">
    <location>
        <begin position="19"/>
        <end position="31"/>
    </location>
</feature>
<feature type="compositionally biased region" description="Pro residues" evidence="1">
    <location>
        <begin position="8"/>
        <end position="18"/>
    </location>
</feature>
<evidence type="ECO:0000313" key="2">
    <source>
        <dbReference type="EMBL" id="CAD7641939.1"/>
    </source>
</evidence>
<organism evidence="2">
    <name type="scientific">Oppiella nova</name>
    <dbReference type="NCBI Taxonomy" id="334625"/>
    <lineage>
        <taxon>Eukaryota</taxon>
        <taxon>Metazoa</taxon>
        <taxon>Ecdysozoa</taxon>
        <taxon>Arthropoda</taxon>
        <taxon>Chelicerata</taxon>
        <taxon>Arachnida</taxon>
        <taxon>Acari</taxon>
        <taxon>Acariformes</taxon>
        <taxon>Sarcoptiformes</taxon>
        <taxon>Oribatida</taxon>
        <taxon>Brachypylina</taxon>
        <taxon>Oppioidea</taxon>
        <taxon>Oppiidae</taxon>
        <taxon>Oppiella</taxon>
    </lineage>
</organism>
<sequence length="216" mass="23427">MYPVATVAPPPTTQPPHTVPTVPTTKPTVPTTKPPGPPTTQPPPTKPPTTPIPLDKDALLKKAAELDKLAKDEIDKFDKLSRRALVSNIESLDQTILDLAAKIKTTSGVLPLQVLESQLYWLETELGVEIDAIESAYNRIMKMVNDAQVLDARIDKGIAKVGPDTPVGKALKEEKESLAKVVNSLRAATDARTISVLEFDLALIEERVNTELPPGY</sequence>
<reference evidence="2" key="1">
    <citation type="submission" date="2020-11" db="EMBL/GenBank/DDBJ databases">
        <authorList>
            <person name="Tran Van P."/>
        </authorList>
    </citation>
    <scope>NUCLEOTIDE SEQUENCE</scope>
</reference>
<name>A0A7R9LHS4_9ACAR</name>
<gene>
    <name evidence="2" type="ORF">ONB1V03_LOCUS3335</name>
</gene>